<dbReference type="Pfam" id="PF13549">
    <property type="entry name" value="ATP-grasp_5"/>
    <property type="match status" value="1"/>
</dbReference>
<feature type="domain" description="N-acetyltransferase" evidence="6">
    <location>
        <begin position="738"/>
        <end position="893"/>
    </location>
</feature>
<dbReference type="CDD" id="cd04301">
    <property type="entry name" value="NAT_SF"/>
    <property type="match status" value="1"/>
</dbReference>
<dbReference type="PANTHER" id="PTHR43334:SF1">
    <property type="entry name" value="3-HYDROXYPROPIONATE--COA LIGASE [ADP-FORMING]"/>
    <property type="match status" value="1"/>
</dbReference>
<dbReference type="GO" id="GO:0005524">
    <property type="term" value="F:ATP binding"/>
    <property type="evidence" value="ECO:0007669"/>
    <property type="project" value="UniProtKB-UniRule"/>
</dbReference>
<dbReference type="Gene3D" id="3.30.1490.20">
    <property type="entry name" value="ATP-grasp fold, A domain"/>
    <property type="match status" value="1"/>
</dbReference>
<evidence type="ECO:0000259" key="5">
    <source>
        <dbReference type="PROSITE" id="PS50975"/>
    </source>
</evidence>
<dbReference type="GO" id="GO:0046872">
    <property type="term" value="F:metal ion binding"/>
    <property type="evidence" value="ECO:0007669"/>
    <property type="project" value="InterPro"/>
</dbReference>
<dbReference type="SUPFAM" id="SSF52210">
    <property type="entry name" value="Succinyl-CoA synthetase domains"/>
    <property type="match status" value="2"/>
</dbReference>
<dbReference type="InterPro" id="IPR036291">
    <property type="entry name" value="NAD(P)-bd_dom_sf"/>
</dbReference>
<keyword evidence="2 4" id="KW-0547">Nucleotide-binding</keyword>
<dbReference type="SUPFAM" id="SSF55729">
    <property type="entry name" value="Acyl-CoA N-acyltransferases (Nat)"/>
    <property type="match status" value="1"/>
</dbReference>
<dbReference type="GO" id="GO:0016747">
    <property type="term" value="F:acyltransferase activity, transferring groups other than amino-acyl groups"/>
    <property type="evidence" value="ECO:0007669"/>
    <property type="project" value="InterPro"/>
</dbReference>
<dbReference type="InterPro" id="IPR016181">
    <property type="entry name" value="Acyl_CoA_acyltransferase"/>
</dbReference>
<dbReference type="Gene3D" id="3.40.50.720">
    <property type="entry name" value="NAD(P)-binding Rossmann-like Domain"/>
    <property type="match status" value="1"/>
</dbReference>
<dbReference type="SMART" id="SM00881">
    <property type="entry name" value="CoA_binding"/>
    <property type="match status" value="1"/>
</dbReference>
<dbReference type="Gene3D" id="3.30.470.20">
    <property type="entry name" value="ATP-grasp fold, B domain"/>
    <property type="match status" value="1"/>
</dbReference>
<dbReference type="InterPro" id="IPR051538">
    <property type="entry name" value="Acyl-CoA_Synth/Transferase"/>
</dbReference>
<protein>
    <submittedName>
        <fullName evidence="8">Acetyltransferase</fullName>
    </submittedName>
    <submittedName>
        <fullName evidence="7">Succinyl-CoA synthetase subunit beta</fullName>
    </submittedName>
</protein>
<evidence type="ECO:0000313" key="7">
    <source>
        <dbReference type="EMBL" id="STQ89726.1"/>
    </source>
</evidence>
<keyword evidence="1" id="KW-0436">Ligase</keyword>
<dbReference type="Gene3D" id="3.40.50.261">
    <property type="entry name" value="Succinyl-CoA synthetase domains"/>
    <property type="match status" value="2"/>
</dbReference>
<evidence type="ECO:0000256" key="4">
    <source>
        <dbReference type="PROSITE-ProRule" id="PRU00409"/>
    </source>
</evidence>
<dbReference type="InterPro" id="IPR016102">
    <property type="entry name" value="Succinyl-CoA_synth-like"/>
</dbReference>
<evidence type="ECO:0000256" key="2">
    <source>
        <dbReference type="ARBA" id="ARBA00022741"/>
    </source>
</evidence>
<reference evidence="8 10" key="2">
    <citation type="submission" date="2019-03" db="EMBL/GenBank/DDBJ databases">
        <title>Genomic Encyclopedia of Type Strains, Phase IV (KMG-IV): sequencing the most valuable type-strain genomes for metagenomic binning, comparative biology and taxonomic classification.</title>
        <authorList>
            <person name="Goeker M."/>
        </authorList>
    </citation>
    <scope>NUCLEOTIDE SEQUENCE [LARGE SCALE GENOMIC DNA]</scope>
    <source>
        <strain evidence="8 10">DSM 3764</strain>
    </source>
</reference>
<dbReference type="EMBL" id="SMBT01000010">
    <property type="protein sequence ID" value="TCU84113.1"/>
    <property type="molecule type" value="Genomic_DNA"/>
</dbReference>
<dbReference type="Proteomes" id="UP000295794">
    <property type="component" value="Unassembled WGS sequence"/>
</dbReference>
<accession>A0A377Q367</accession>
<dbReference type="InterPro" id="IPR011761">
    <property type="entry name" value="ATP-grasp"/>
</dbReference>
<dbReference type="InterPro" id="IPR032875">
    <property type="entry name" value="Succ_CoA_lig_flav_dom"/>
</dbReference>
<dbReference type="GO" id="GO:0016874">
    <property type="term" value="F:ligase activity"/>
    <property type="evidence" value="ECO:0007669"/>
    <property type="project" value="UniProtKB-KW"/>
</dbReference>
<dbReference type="InterPro" id="IPR000182">
    <property type="entry name" value="GNAT_dom"/>
</dbReference>
<dbReference type="Pfam" id="PF13302">
    <property type="entry name" value="Acetyltransf_3"/>
    <property type="match status" value="1"/>
</dbReference>
<keyword evidence="10" id="KW-1185">Reference proteome</keyword>
<dbReference type="InterPro" id="IPR013815">
    <property type="entry name" value="ATP_grasp_subdomain_1"/>
</dbReference>
<evidence type="ECO:0000256" key="1">
    <source>
        <dbReference type="ARBA" id="ARBA00022598"/>
    </source>
</evidence>
<feature type="domain" description="ATP-grasp" evidence="5">
    <location>
        <begin position="497"/>
        <end position="533"/>
    </location>
</feature>
<dbReference type="PROSITE" id="PS50975">
    <property type="entry name" value="ATP_GRASP"/>
    <property type="match status" value="1"/>
</dbReference>
<reference evidence="7 9" key="1">
    <citation type="submission" date="2018-06" db="EMBL/GenBank/DDBJ databases">
        <authorList>
            <consortium name="Pathogen Informatics"/>
            <person name="Doyle S."/>
        </authorList>
    </citation>
    <scope>NUCLEOTIDE SEQUENCE [LARGE SCALE GENOMIC DNA]</scope>
    <source>
        <strain evidence="7 9">NCTC11159</strain>
    </source>
</reference>
<dbReference type="OrthoDB" id="9807426at2"/>
<name>A0A377Q367_9NEIS</name>
<dbReference type="Proteomes" id="UP000255108">
    <property type="component" value="Unassembled WGS sequence"/>
</dbReference>
<dbReference type="AlphaFoldDB" id="A0A377Q367"/>
<proteinExistence type="predicted"/>
<evidence type="ECO:0000313" key="8">
    <source>
        <dbReference type="EMBL" id="TCU84113.1"/>
    </source>
</evidence>
<dbReference type="Pfam" id="PF13380">
    <property type="entry name" value="CoA_binding_2"/>
    <property type="match status" value="1"/>
</dbReference>
<sequence>MKPHYLSPLFDPRSVAVVGASETPGAVGTTVFANLLDGGYTGKLFPVNLHHEQVQGVAAFKSLAKVPMVVDLVIITTPAKTLIDLIEESGRKGIKAAVIMSCDFVGTDKKSQILLEKIMERARHYGLRIIGPTVFGLCRVSAKFMAGNYQGKLKNGSMALVSQSSSITSAILDWAESHDVGFSSVVSLGSAVDVDVGEVLDYLVADPKTQSILLYIEDLQEARTFMSAVRAAARSKPVMALKVGRYNDASAAHGRTHSERLIGRDDVFDAALKRAGVLRLRSINQLFTAAKVLNGTFKTKGRRLAIVTNGIGAGMMAVDRARDLHVQLPELSVATVAWLTKNLPAQASRNNPVDILGDASPERFKLVVEAVLADPNIDGVLVVFTPQAGTDHLRTAEAMIALKKTSDKPLLMAWIGGKKVDASRKLLVKAGCASFSAPEHAVEVFYSLAAWQHNQQLLLQTPSPLGEWEAPDMETAHMVIDKVLAEGRSLLDEIESKAILRAFHIPVAMTVRANSADDAVNAAMGMGLPVVLKIDAIDVMHKTDIDGVVLNLNSLIAVASEANKMLSRAHDKLGVERVRGLTVQPMHGKKYARELMVGVVNDSAFGPVISFGAGGIAVEVFNDIAVSLPPLNDYLAEHLIRRTRIKKMLAPFRNQPAVNIEAVKNVLLRVSEMVCELPQIKQLDINPLISDENGVIAVDASIIVAAVDPKAGRYAHMAIHPYPSHLMQLTQLKTGMPMILRPIRPEDADLLIQFVSRLSDETRYNRYMSVLKSLPQSLLARFTHLDYAREMAIAATVQAGQGEQIIGVARYTANPDKDSCEFAVVIDDAWQGKGLGNRLMEALFTAARDMGLSIIEGEVLTSNKTMLAFMKHLGFTIKTHPEDNGLKWVVKEL</sequence>
<organism evidence="7 9">
    <name type="scientific">Iodobacter fluviatilis</name>
    <dbReference type="NCBI Taxonomy" id="537"/>
    <lineage>
        <taxon>Bacteria</taxon>
        <taxon>Pseudomonadati</taxon>
        <taxon>Pseudomonadota</taxon>
        <taxon>Betaproteobacteria</taxon>
        <taxon>Neisseriales</taxon>
        <taxon>Chitinibacteraceae</taxon>
        <taxon>Iodobacter</taxon>
    </lineage>
</organism>
<evidence type="ECO:0000313" key="10">
    <source>
        <dbReference type="Proteomes" id="UP000295794"/>
    </source>
</evidence>
<dbReference type="SUPFAM" id="SSF51735">
    <property type="entry name" value="NAD(P)-binding Rossmann-fold domains"/>
    <property type="match status" value="1"/>
</dbReference>
<keyword evidence="3 4" id="KW-0067">ATP-binding</keyword>
<dbReference type="PROSITE" id="PS51186">
    <property type="entry name" value="GNAT"/>
    <property type="match status" value="1"/>
</dbReference>
<dbReference type="InterPro" id="IPR003781">
    <property type="entry name" value="CoA-bd"/>
</dbReference>
<evidence type="ECO:0000256" key="3">
    <source>
        <dbReference type="ARBA" id="ARBA00022840"/>
    </source>
</evidence>
<dbReference type="RefSeq" id="WP_115226142.1">
    <property type="nucleotide sequence ID" value="NZ_CAWOLO010000010.1"/>
</dbReference>
<dbReference type="Pfam" id="PF13607">
    <property type="entry name" value="Succ_CoA_lig"/>
    <property type="match status" value="1"/>
</dbReference>
<evidence type="ECO:0000259" key="6">
    <source>
        <dbReference type="PROSITE" id="PS51186"/>
    </source>
</evidence>
<dbReference type="SUPFAM" id="SSF56059">
    <property type="entry name" value="Glutathione synthetase ATP-binding domain-like"/>
    <property type="match status" value="1"/>
</dbReference>
<dbReference type="EMBL" id="UGHR01000001">
    <property type="protein sequence ID" value="STQ89726.1"/>
    <property type="molecule type" value="Genomic_DNA"/>
</dbReference>
<dbReference type="PANTHER" id="PTHR43334">
    <property type="entry name" value="ACETATE--COA LIGASE [ADP-FORMING]"/>
    <property type="match status" value="1"/>
</dbReference>
<gene>
    <name evidence="8" type="ORF">EV682_11051</name>
    <name evidence="7" type="ORF">NCTC11159_00768</name>
</gene>
<evidence type="ECO:0000313" key="9">
    <source>
        <dbReference type="Proteomes" id="UP000255108"/>
    </source>
</evidence>
<dbReference type="Gene3D" id="3.40.630.30">
    <property type="match status" value="1"/>
</dbReference>